<evidence type="ECO:0000313" key="2">
    <source>
        <dbReference type="EMBL" id="MFC5057590.1"/>
    </source>
</evidence>
<evidence type="ECO:0000313" key="3">
    <source>
        <dbReference type="Proteomes" id="UP001595833"/>
    </source>
</evidence>
<dbReference type="Gene3D" id="3.40.50.300">
    <property type="entry name" value="P-loop containing nucleotide triphosphate hydrolases"/>
    <property type="match status" value="1"/>
</dbReference>
<dbReference type="PANTHER" id="PTHR46312">
    <property type="entry name" value="NACHT DOMAIN-CONTAINING PROTEIN"/>
    <property type="match status" value="1"/>
</dbReference>
<name>A0ABV9Y4D9_9PSEU</name>
<feature type="domain" description="Novel STAND NTPase 1" evidence="1">
    <location>
        <begin position="107"/>
        <end position="425"/>
    </location>
</feature>
<protein>
    <submittedName>
        <fullName evidence="2">NACHT domain-containing protein</fullName>
    </submittedName>
</protein>
<gene>
    <name evidence="2" type="ORF">ACFPFM_28070</name>
</gene>
<dbReference type="InterPro" id="IPR027417">
    <property type="entry name" value="P-loop_NTPase"/>
</dbReference>
<dbReference type="Pfam" id="PF20703">
    <property type="entry name" value="nSTAND1"/>
    <property type="match status" value="1"/>
</dbReference>
<dbReference type="EMBL" id="JBHSJB010000028">
    <property type="protein sequence ID" value="MFC5057590.1"/>
    <property type="molecule type" value="Genomic_DNA"/>
</dbReference>
<keyword evidence="3" id="KW-1185">Reference proteome</keyword>
<accession>A0ABV9Y4D9</accession>
<proteinExistence type="predicted"/>
<organism evidence="2 3">
    <name type="scientific">Saccharothrix xinjiangensis</name>
    <dbReference type="NCBI Taxonomy" id="204798"/>
    <lineage>
        <taxon>Bacteria</taxon>
        <taxon>Bacillati</taxon>
        <taxon>Actinomycetota</taxon>
        <taxon>Actinomycetes</taxon>
        <taxon>Pseudonocardiales</taxon>
        <taxon>Pseudonocardiaceae</taxon>
        <taxon>Saccharothrix</taxon>
    </lineage>
</organism>
<dbReference type="Proteomes" id="UP001595833">
    <property type="component" value="Unassembled WGS sequence"/>
</dbReference>
<sequence>MTNNAGPVHGNLFQAGVIHGDVVLHHHLRVEPSDLERARLREEGWESPEQRLTDYLVAALRLAVEHPYPGVLPQTQPPPLSEVYLEQQATDELSAGIPAELVFRREDDCVVSGGPGAGKSSLLRMGVVKLVQSLAAGAEDAQVPVRILATDLLPDRPFAESLAAAIRADFGAGAMRGWSAGFFREPPIRGGRWLVMVDGLDEVSGVENRGRMLRQLSRIAHDHHDTHRLLVATRPMLEVDERQVRQWERTSFRLQEFRQHQLPVFAKAWFEALDLPDPQGLAARFTTSVERMSLGTLATTPLMATMLCQLFAARPDAKLPTTRREVYQRFTELLYSRVLSSTPPAQHADSVIRLREAHMRIARAIAKLRQEGETAATVDLLAQSTSAARPQDLPENRWRDLVYDVMLSTGLFAAHRDDLKFIHQTMTEFLAAEHVATSRRRSLRTHVELFGLTHNRNPVESSVRSRHSARTEWNNNSYIRFLLAAWLANGFPLTRPGLARVARRGGRDTLAGIRLFTDLAADGVDIGDRLRRHMTDSLRKLANDRNALFRDRCAAATLLWRHGDQHGKATLRRFASTGHRNIPDRVRAALALEEEGLPLLQAMLGEKHLPEDHLHVVDGLVAVDLTAAHSALHELLWRPGNSPQVRAKALVCLVRTGDPAGHRLAVAMFRDTVAAHAETLEALLELVRTAVDNPPVHGRLLRAVIAAADNRANSPGLRMDAADFLLSTRRRVALRCLVDMAKDQFVDPQWRIEAALRHAVVNSDRELSATLLVSVFKATHRRLDDDDRRRVESTLRTLDAADRISR</sequence>
<comment type="caution">
    <text evidence="2">The sequence shown here is derived from an EMBL/GenBank/DDBJ whole genome shotgun (WGS) entry which is preliminary data.</text>
</comment>
<dbReference type="RefSeq" id="WP_344042962.1">
    <property type="nucleotide sequence ID" value="NZ_BAAAKE010000039.1"/>
</dbReference>
<dbReference type="PANTHER" id="PTHR46312:SF2">
    <property type="entry name" value="NUCLEOTIDE-BINDING OLIGOMERIZATION DOMAIN-CONTAINING PROTEIN 2-LIKE"/>
    <property type="match status" value="1"/>
</dbReference>
<dbReference type="InterPro" id="IPR049052">
    <property type="entry name" value="nSTAND1"/>
</dbReference>
<evidence type="ECO:0000259" key="1">
    <source>
        <dbReference type="Pfam" id="PF20703"/>
    </source>
</evidence>
<reference evidence="3" key="1">
    <citation type="journal article" date="2019" name="Int. J. Syst. Evol. Microbiol.">
        <title>The Global Catalogue of Microorganisms (GCM) 10K type strain sequencing project: providing services to taxonomists for standard genome sequencing and annotation.</title>
        <authorList>
            <consortium name="The Broad Institute Genomics Platform"/>
            <consortium name="The Broad Institute Genome Sequencing Center for Infectious Disease"/>
            <person name="Wu L."/>
            <person name="Ma J."/>
        </authorList>
    </citation>
    <scope>NUCLEOTIDE SEQUENCE [LARGE SCALE GENOMIC DNA]</scope>
    <source>
        <strain evidence="3">KCTC 12848</strain>
    </source>
</reference>